<proteinExistence type="predicted"/>
<evidence type="ECO:0000313" key="1">
    <source>
        <dbReference type="EMBL" id="CAI3971289.1"/>
    </source>
</evidence>
<name>A0A9N6WU67_9VIRU</name>
<accession>A0A9N6WU67</accession>
<organism evidence="1">
    <name type="scientific">Ochrobactrum phage ORM_20</name>
    <dbReference type="NCBI Taxonomy" id="2985243"/>
    <lineage>
        <taxon>Viruses</taxon>
    </lineage>
</organism>
<protein>
    <submittedName>
        <fullName evidence="1">Uncharacterized protein</fullName>
    </submittedName>
</protein>
<reference evidence="1" key="1">
    <citation type="submission" date="2022-10" db="EMBL/GenBank/DDBJ databases">
        <authorList>
            <person name="Meaden S."/>
        </authorList>
    </citation>
    <scope>NUCLEOTIDE SEQUENCE</scope>
</reference>
<sequence length="118" mass="13462">MSKIQIVVNRKSQYAPIEERDYILRVSTGAVILEIVEFEWDSIVSYDLLGKTHVIRHARFPIRQLWNAADAFGKPSKAILKDGSSFWIMRAFCDRETGKIIKLGAGNSSEFICAEREI</sequence>
<gene>
    <name evidence="1" type="ORF">ORM20_00240</name>
</gene>
<dbReference type="EMBL" id="OX359470">
    <property type="protein sequence ID" value="CAI3971289.1"/>
    <property type="molecule type" value="Genomic_DNA"/>
</dbReference>